<evidence type="ECO:0000313" key="4">
    <source>
        <dbReference type="Proteomes" id="UP000515811"/>
    </source>
</evidence>
<dbReference type="RefSeq" id="WP_187598928.1">
    <property type="nucleotide sequence ID" value="NZ_CP060714.1"/>
</dbReference>
<organism evidence="3 4">
    <name type="scientific">Diaphorobacter ruginosibacter</name>
    <dbReference type="NCBI Taxonomy" id="1715720"/>
    <lineage>
        <taxon>Bacteria</taxon>
        <taxon>Pseudomonadati</taxon>
        <taxon>Pseudomonadota</taxon>
        <taxon>Betaproteobacteria</taxon>
        <taxon>Burkholderiales</taxon>
        <taxon>Comamonadaceae</taxon>
        <taxon>Diaphorobacter</taxon>
    </lineage>
</organism>
<dbReference type="Gene3D" id="3.90.230.10">
    <property type="entry name" value="Creatinase/methionine aminopeptidase superfamily"/>
    <property type="match status" value="1"/>
</dbReference>
<evidence type="ECO:0000313" key="3">
    <source>
        <dbReference type="EMBL" id="QNN58494.1"/>
    </source>
</evidence>
<protein>
    <submittedName>
        <fullName evidence="3">Aminopeptidase P family protein</fullName>
    </submittedName>
</protein>
<reference evidence="3 4" key="1">
    <citation type="submission" date="2020-08" db="EMBL/GenBank/DDBJ databases">
        <title>Genome sequence of Diaphorobacter ruginosibacter DSM 27467T.</title>
        <authorList>
            <person name="Hyun D.-W."/>
            <person name="Bae J.-W."/>
        </authorList>
    </citation>
    <scope>NUCLEOTIDE SEQUENCE [LARGE SCALE GENOMIC DNA]</scope>
    <source>
        <strain evidence="3 4">DSM 27467</strain>
    </source>
</reference>
<dbReference type="EMBL" id="CP060714">
    <property type="protein sequence ID" value="QNN58494.1"/>
    <property type="molecule type" value="Genomic_DNA"/>
</dbReference>
<feature type="domain" description="Creatinase N-terminal" evidence="2">
    <location>
        <begin position="16"/>
        <end position="145"/>
    </location>
</feature>
<dbReference type="InterPro" id="IPR050659">
    <property type="entry name" value="Peptidase_M24B"/>
</dbReference>
<dbReference type="PANTHER" id="PTHR46112:SF2">
    <property type="entry name" value="XAA-PRO AMINOPEPTIDASE P-RELATED"/>
    <property type="match status" value="1"/>
</dbReference>
<evidence type="ECO:0000259" key="2">
    <source>
        <dbReference type="Pfam" id="PF01321"/>
    </source>
</evidence>
<dbReference type="SUPFAM" id="SSF55920">
    <property type="entry name" value="Creatinase/aminopeptidase"/>
    <property type="match status" value="1"/>
</dbReference>
<dbReference type="SUPFAM" id="SSF53092">
    <property type="entry name" value="Creatinase/prolidase N-terminal domain"/>
    <property type="match status" value="1"/>
</dbReference>
<keyword evidence="3" id="KW-0645">Protease</keyword>
<keyword evidence="3" id="KW-0031">Aminopeptidase</keyword>
<keyword evidence="3" id="KW-0378">Hydrolase</keyword>
<dbReference type="InterPro" id="IPR029149">
    <property type="entry name" value="Creatin/AminoP/Spt16_N"/>
</dbReference>
<name>A0A7G9RSB9_9BURK</name>
<dbReference type="Pfam" id="PF00557">
    <property type="entry name" value="Peptidase_M24"/>
    <property type="match status" value="1"/>
</dbReference>
<dbReference type="AlphaFoldDB" id="A0A7G9RSB9"/>
<dbReference type="InterPro" id="IPR000587">
    <property type="entry name" value="Creatinase_N"/>
</dbReference>
<dbReference type="InterPro" id="IPR036005">
    <property type="entry name" value="Creatinase/aminopeptidase-like"/>
</dbReference>
<evidence type="ECO:0000259" key="1">
    <source>
        <dbReference type="Pfam" id="PF00557"/>
    </source>
</evidence>
<keyword evidence="4" id="KW-1185">Reference proteome</keyword>
<gene>
    <name evidence="3" type="ORF">H9K76_06555</name>
</gene>
<accession>A0A7G9RSB9</accession>
<feature type="domain" description="Peptidase M24" evidence="1">
    <location>
        <begin position="155"/>
        <end position="365"/>
    </location>
</feature>
<dbReference type="KEGG" id="drg:H9K76_06555"/>
<dbReference type="Gene3D" id="3.40.350.10">
    <property type="entry name" value="Creatinase/prolidase N-terminal domain"/>
    <property type="match status" value="1"/>
</dbReference>
<dbReference type="InterPro" id="IPR000994">
    <property type="entry name" value="Pept_M24"/>
</dbReference>
<dbReference type="Pfam" id="PF01321">
    <property type="entry name" value="Creatinase_N"/>
    <property type="match status" value="1"/>
</dbReference>
<sequence>MKLVHDGARNAELERRAQALVEAIRLHGLDHYVVTTTENIFYLTHATFEPLERPFFLIIGADGKREMVVPMLEINHLHKAYGVSESNIMAYREFPAPKGHGWREQLLDGYTLPGTFGFDPGTPWTIARHLIEEGGEPVDLLEDIRMVKSKWEVEQIERAARYADNAVHDILRRAWNGGTAAETFMTMQTVGRQIMREVRDWDPLSTKVLAAAWPAPLSAEPHSVPPLAMRLGRGPHVAMALTRVNGYAAESERTFFTTEPTAIEREKFDLMTASRQLAFSLLKPGAACAEIDAKVNHFLGVKGFPQFTARLHRCGHGFGLGNHEPPWIAEGSRHILQAGMVVSIEPGIYAHGKGGYRHSDTVLITPTGYRTLTTAPSDLQDLVLPSGTLRQKLASWYVSKSLRLPLAA</sequence>
<dbReference type="GO" id="GO:0004177">
    <property type="term" value="F:aminopeptidase activity"/>
    <property type="evidence" value="ECO:0007669"/>
    <property type="project" value="UniProtKB-KW"/>
</dbReference>
<dbReference type="PANTHER" id="PTHR46112">
    <property type="entry name" value="AMINOPEPTIDASE"/>
    <property type="match status" value="1"/>
</dbReference>
<dbReference type="CDD" id="cd01066">
    <property type="entry name" value="APP_MetAP"/>
    <property type="match status" value="1"/>
</dbReference>
<proteinExistence type="predicted"/>
<dbReference type="Proteomes" id="UP000515811">
    <property type="component" value="Chromosome"/>
</dbReference>